<keyword evidence="5" id="KW-0175">Coiled coil</keyword>
<dbReference type="PANTHER" id="PTHR14360:SF1">
    <property type="entry name" value="PROTEIN FMP32, MITOCHONDRIAL"/>
    <property type="match status" value="1"/>
</dbReference>
<keyword evidence="3 8" id="KW-0812">Transmembrane</keyword>
<evidence type="ECO:0000313" key="10">
    <source>
        <dbReference type="RefSeq" id="XP_010412878.1"/>
    </source>
</evidence>
<evidence type="ECO:0000256" key="5">
    <source>
        <dbReference type="ARBA" id="ARBA00023054"/>
    </source>
</evidence>
<evidence type="ECO:0000313" key="9">
    <source>
        <dbReference type="Proteomes" id="UP000694864"/>
    </source>
</evidence>
<dbReference type="Proteomes" id="UP000694864">
    <property type="component" value="Chromosome 6"/>
</dbReference>
<reference evidence="10" key="2">
    <citation type="submission" date="2025-08" db="UniProtKB">
        <authorList>
            <consortium name="RefSeq"/>
        </authorList>
    </citation>
    <scope>IDENTIFICATION</scope>
    <source>
        <tissue evidence="10">Leaf</tissue>
    </source>
</reference>
<reference evidence="9" key="1">
    <citation type="journal article" date="2014" name="Nat. Commun.">
        <title>The emerging biofuel crop Camelina sativa retains a highly undifferentiated hexaploid genome structure.</title>
        <authorList>
            <person name="Kagale S."/>
            <person name="Koh C."/>
            <person name="Nixon J."/>
            <person name="Bollina V."/>
            <person name="Clarke W.E."/>
            <person name="Tuteja R."/>
            <person name="Spillane C."/>
            <person name="Robinson S.J."/>
            <person name="Links M.G."/>
            <person name="Clarke C."/>
            <person name="Higgins E.E."/>
            <person name="Huebert T."/>
            <person name="Sharpe A.G."/>
            <person name="Parkin I.A."/>
        </authorList>
    </citation>
    <scope>NUCLEOTIDE SEQUENCE [LARGE SCALE GENOMIC DNA]</scope>
    <source>
        <strain evidence="9">cv. DH55</strain>
    </source>
</reference>
<protein>
    <submittedName>
        <fullName evidence="10">Uncharacterized protein LOC104699242</fullName>
    </submittedName>
</protein>
<keyword evidence="9" id="KW-1185">Reference proteome</keyword>
<dbReference type="PANTHER" id="PTHR14360">
    <property type="entry name" value="PROTEIN FMP32, MITOCHONDRIAL"/>
    <property type="match status" value="1"/>
</dbReference>
<organism evidence="9 10">
    <name type="scientific">Camelina sativa</name>
    <name type="common">False flax</name>
    <name type="synonym">Myagrum sativum</name>
    <dbReference type="NCBI Taxonomy" id="90675"/>
    <lineage>
        <taxon>Eukaryota</taxon>
        <taxon>Viridiplantae</taxon>
        <taxon>Streptophyta</taxon>
        <taxon>Embryophyta</taxon>
        <taxon>Tracheophyta</taxon>
        <taxon>Spermatophyta</taxon>
        <taxon>Magnoliopsida</taxon>
        <taxon>eudicotyledons</taxon>
        <taxon>Gunneridae</taxon>
        <taxon>Pentapetalae</taxon>
        <taxon>rosids</taxon>
        <taxon>malvids</taxon>
        <taxon>Brassicales</taxon>
        <taxon>Brassicaceae</taxon>
        <taxon>Camelineae</taxon>
        <taxon>Camelina</taxon>
    </lineage>
</organism>
<dbReference type="RefSeq" id="XP_010412878.1">
    <property type="nucleotide sequence ID" value="XM_010414576.1"/>
</dbReference>
<name>A0ABM0SL99_CAMSA</name>
<evidence type="ECO:0000256" key="4">
    <source>
        <dbReference type="ARBA" id="ARBA00022989"/>
    </source>
</evidence>
<feature type="transmembrane region" description="Helical" evidence="8">
    <location>
        <begin position="135"/>
        <end position="154"/>
    </location>
</feature>
<evidence type="ECO:0000256" key="8">
    <source>
        <dbReference type="SAM" id="Phobius"/>
    </source>
</evidence>
<accession>A0ABM0SL99</accession>
<evidence type="ECO:0000256" key="1">
    <source>
        <dbReference type="ARBA" id="ARBA00004173"/>
    </source>
</evidence>
<gene>
    <name evidence="10" type="primary">LOC104699242</name>
</gene>
<comment type="subcellular location">
    <subcellularLocation>
        <location evidence="2">Membrane</location>
    </subcellularLocation>
    <subcellularLocation>
        <location evidence="1">Mitochondrion</location>
    </subcellularLocation>
</comment>
<dbReference type="GeneID" id="104699242"/>
<keyword evidence="4 8" id="KW-1133">Transmembrane helix</keyword>
<evidence type="ECO:0000256" key="3">
    <source>
        <dbReference type="ARBA" id="ARBA00022692"/>
    </source>
</evidence>
<keyword evidence="7 8" id="KW-0472">Membrane</keyword>
<proteinExistence type="predicted"/>
<keyword evidence="6" id="KW-0496">Mitochondrion</keyword>
<evidence type="ECO:0000256" key="2">
    <source>
        <dbReference type="ARBA" id="ARBA00004370"/>
    </source>
</evidence>
<evidence type="ECO:0000256" key="7">
    <source>
        <dbReference type="ARBA" id="ARBA00023136"/>
    </source>
</evidence>
<evidence type="ECO:0000256" key="6">
    <source>
        <dbReference type="ARBA" id="ARBA00023128"/>
    </source>
</evidence>
<sequence>MAMQQTISIGRTRGGLSYRSLSCGKYKSLNHVDTLGTSKVLEAINVPSTQAEALTGTITGGLESVMEKVKAELFFSKHSSITRVAEEVRKLQADIDKMRADRRCDHDINIHNKIEQGFNELKAEWKATKYEVVKVAIYTLASVAVAGSGMFCLMS</sequence>
<dbReference type="InterPro" id="IPR024461">
    <property type="entry name" value="CCDC90-like"/>
</dbReference>